<keyword evidence="3" id="KW-0732">Signal</keyword>
<dbReference type="InterPro" id="IPR046350">
    <property type="entry name" value="Cystatin_sf"/>
</dbReference>
<dbReference type="CDD" id="cd00042">
    <property type="entry name" value="CY"/>
    <property type="match status" value="1"/>
</dbReference>
<feature type="domain" description="Cystatin" evidence="4">
    <location>
        <begin position="37"/>
        <end position="126"/>
    </location>
</feature>
<protein>
    <recommendedName>
        <fullName evidence="4">Cystatin domain-containing protein</fullName>
    </recommendedName>
</protein>
<evidence type="ECO:0000313" key="6">
    <source>
        <dbReference type="Proteomes" id="UP001415857"/>
    </source>
</evidence>
<comment type="caution">
    <text evidence="5">The sequence shown here is derived from an EMBL/GenBank/DDBJ whole genome shotgun (WGS) entry which is preliminary data.</text>
</comment>
<dbReference type="SMART" id="SM00043">
    <property type="entry name" value="CY"/>
    <property type="match status" value="1"/>
</dbReference>
<dbReference type="AlphaFoldDB" id="A0AAP0N6Z4"/>
<dbReference type="PANTHER" id="PTHR47364:SF2">
    <property type="entry name" value="CYSTEINE PROTEINASE INHIBITOR 5"/>
    <property type="match status" value="1"/>
</dbReference>
<dbReference type="GO" id="GO:0004869">
    <property type="term" value="F:cysteine-type endopeptidase inhibitor activity"/>
    <property type="evidence" value="ECO:0007669"/>
    <property type="project" value="UniProtKB-KW"/>
</dbReference>
<reference evidence="5 6" key="1">
    <citation type="journal article" date="2024" name="Plant J.">
        <title>Genome sequences and population genomics reveal climatic adaptation and genomic divergence between two closely related sweetgum species.</title>
        <authorList>
            <person name="Xu W.Q."/>
            <person name="Ren C.Q."/>
            <person name="Zhang X.Y."/>
            <person name="Comes H.P."/>
            <person name="Liu X.H."/>
            <person name="Li Y.G."/>
            <person name="Kettle C.J."/>
            <person name="Jalonen R."/>
            <person name="Gaisberger H."/>
            <person name="Ma Y.Z."/>
            <person name="Qiu Y.X."/>
        </authorList>
    </citation>
    <scope>NUCLEOTIDE SEQUENCE [LARGE SCALE GENOMIC DNA]</scope>
    <source>
        <strain evidence="5">Hangzhou</strain>
    </source>
</reference>
<organism evidence="5 6">
    <name type="scientific">Liquidambar formosana</name>
    <name type="common">Formosan gum</name>
    <dbReference type="NCBI Taxonomy" id="63359"/>
    <lineage>
        <taxon>Eukaryota</taxon>
        <taxon>Viridiplantae</taxon>
        <taxon>Streptophyta</taxon>
        <taxon>Embryophyta</taxon>
        <taxon>Tracheophyta</taxon>
        <taxon>Spermatophyta</taxon>
        <taxon>Magnoliopsida</taxon>
        <taxon>eudicotyledons</taxon>
        <taxon>Gunneridae</taxon>
        <taxon>Pentapetalae</taxon>
        <taxon>Saxifragales</taxon>
        <taxon>Altingiaceae</taxon>
        <taxon>Liquidambar</taxon>
    </lineage>
</organism>
<feature type="chain" id="PRO_5042951214" description="Cystatin domain-containing protein" evidence="3">
    <location>
        <begin position="29"/>
        <end position="126"/>
    </location>
</feature>
<evidence type="ECO:0000256" key="2">
    <source>
        <dbReference type="ARBA" id="ARBA00022704"/>
    </source>
</evidence>
<accession>A0AAP0N6Z4</accession>
<dbReference type="PANTHER" id="PTHR47364">
    <property type="entry name" value="CYSTEINE PROTEINASE INHIBITOR 5"/>
    <property type="match status" value="1"/>
</dbReference>
<dbReference type="Gene3D" id="3.10.450.10">
    <property type="match status" value="1"/>
</dbReference>
<evidence type="ECO:0000313" key="5">
    <source>
        <dbReference type="EMBL" id="KAK9267188.1"/>
    </source>
</evidence>
<keyword evidence="6" id="KW-1185">Reference proteome</keyword>
<proteinExistence type="predicted"/>
<dbReference type="SUPFAM" id="SSF54403">
    <property type="entry name" value="Cystatin/monellin"/>
    <property type="match status" value="1"/>
</dbReference>
<dbReference type="Proteomes" id="UP001415857">
    <property type="component" value="Unassembled WGS sequence"/>
</dbReference>
<keyword evidence="1" id="KW-0646">Protease inhibitor</keyword>
<evidence type="ECO:0000259" key="4">
    <source>
        <dbReference type="SMART" id="SM00043"/>
    </source>
</evidence>
<dbReference type="EMBL" id="JBBPBK010000016">
    <property type="protein sequence ID" value="KAK9267188.1"/>
    <property type="molecule type" value="Genomic_DNA"/>
</dbReference>
<dbReference type="Pfam" id="PF16845">
    <property type="entry name" value="SQAPI"/>
    <property type="match status" value="1"/>
</dbReference>
<sequence length="126" mass="13809">MATMRPQHCLLLLLPVAVSFLLLNGVSSAVVVGAEGRIIGGWEPIKNVSDPHVREIGEFAVTEHNKEAKEELAFESVVKGETQLVSGTNYRLVLAAKDGGASNNYEAVVWEKIWTGFRNLTSFKRV</sequence>
<gene>
    <name evidence="5" type="ORF">L1049_009608</name>
</gene>
<evidence type="ECO:0000256" key="1">
    <source>
        <dbReference type="ARBA" id="ARBA00022690"/>
    </source>
</evidence>
<dbReference type="InterPro" id="IPR000010">
    <property type="entry name" value="Cystatin_dom"/>
</dbReference>
<keyword evidence="2" id="KW-0789">Thiol protease inhibitor</keyword>
<evidence type="ECO:0000256" key="3">
    <source>
        <dbReference type="SAM" id="SignalP"/>
    </source>
</evidence>
<feature type="signal peptide" evidence="3">
    <location>
        <begin position="1"/>
        <end position="28"/>
    </location>
</feature>
<name>A0AAP0N6Z4_LIQFO</name>